<evidence type="ECO:0000256" key="1">
    <source>
        <dbReference type="ARBA" id="ARBA00004123"/>
    </source>
</evidence>
<evidence type="ECO:0000256" key="3">
    <source>
        <dbReference type="ARBA" id="ARBA00022454"/>
    </source>
</evidence>
<name>A0AAD4KIZ2_9EURO</name>
<dbReference type="GO" id="GO:0007059">
    <property type="term" value="P:chromosome segregation"/>
    <property type="evidence" value="ECO:0007669"/>
    <property type="project" value="TreeGrafter"/>
</dbReference>
<evidence type="ECO:0000256" key="4">
    <source>
        <dbReference type="ARBA" id="ARBA00022838"/>
    </source>
</evidence>
<dbReference type="Pfam" id="PF05837">
    <property type="entry name" value="CENP-H"/>
    <property type="match status" value="1"/>
</dbReference>
<keyword evidence="10" id="KW-1185">Reference proteome</keyword>
<dbReference type="PANTHER" id="PTHR48122">
    <property type="entry name" value="CENTROMERE PROTEIN H"/>
    <property type="match status" value="1"/>
</dbReference>
<evidence type="ECO:0000256" key="7">
    <source>
        <dbReference type="ARBA" id="ARBA00025735"/>
    </source>
</evidence>
<gene>
    <name evidence="9" type="ORF">BGW36DRAFT_362184</name>
</gene>
<protein>
    <submittedName>
        <fullName evidence="9">Centromere protein H (CENP-H)-domain-containing protein</fullName>
    </submittedName>
</protein>
<evidence type="ECO:0000313" key="10">
    <source>
        <dbReference type="Proteomes" id="UP001201262"/>
    </source>
</evidence>
<proteinExistence type="inferred from homology"/>
<evidence type="ECO:0000256" key="6">
    <source>
        <dbReference type="ARBA" id="ARBA00023328"/>
    </source>
</evidence>
<keyword evidence="5" id="KW-0539">Nucleus</keyword>
<dbReference type="GO" id="GO:0007052">
    <property type="term" value="P:mitotic spindle organization"/>
    <property type="evidence" value="ECO:0007669"/>
    <property type="project" value="TreeGrafter"/>
</dbReference>
<reference evidence="9" key="1">
    <citation type="submission" date="2021-12" db="EMBL/GenBank/DDBJ databases">
        <title>Convergent genome expansion in fungi linked to evolution of root-endophyte symbiosis.</title>
        <authorList>
            <consortium name="DOE Joint Genome Institute"/>
            <person name="Ke Y.-H."/>
            <person name="Bonito G."/>
            <person name="Liao H.-L."/>
            <person name="Looney B."/>
            <person name="Rojas-Flechas A."/>
            <person name="Nash J."/>
            <person name="Hameed K."/>
            <person name="Schadt C."/>
            <person name="Martin F."/>
            <person name="Crous P.W."/>
            <person name="Miettinen O."/>
            <person name="Magnuson J.K."/>
            <person name="Labbe J."/>
            <person name="Jacobson D."/>
            <person name="Doktycz M.J."/>
            <person name="Veneault-Fourrey C."/>
            <person name="Kuo A."/>
            <person name="Mondo S."/>
            <person name="Calhoun S."/>
            <person name="Riley R."/>
            <person name="Ohm R."/>
            <person name="LaButti K."/>
            <person name="Andreopoulos B."/>
            <person name="Pangilinan J."/>
            <person name="Nolan M."/>
            <person name="Tritt A."/>
            <person name="Clum A."/>
            <person name="Lipzen A."/>
            <person name="Daum C."/>
            <person name="Barry K."/>
            <person name="Grigoriev I.V."/>
            <person name="Vilgalys R."/>
        </authorList>
    </citation>
    <scope>NUCLEOTIDE SEQUENCE</scope>
    <source>
        <strain evidence="9">PMI_201</strain>
    </source>
</reference>
<evidence type="ECO:0000256" key="5">
    <source>
        <dbReference type="ARBA" id="ARBA00023242"/>
    </source>
</evidence>
<comment type="subcellular location">
    <subcellularLocation>
        <location evidence="2">Chromosome</location>
        <location evidence="2">Centromere</location>
        <location evidence="2">Kinetochore</location>
    </subcellularLocation>
    <subcellularLocation>
        <location evidence="1">Nucleus</location>
    </subcellularLocation>
</comment>
<dbReference type="GO" id="GO:0005634">
    <property type="term" value="C:nucleus"/>
    <property type="evidence" value="ECO:0007669"/>
    <property type="project" value="UniProtKB-SubCell"/>
</dbReference>
<comment type="caution">
    <text evidence="9">The sequence shown here is derived from an EMBL/GenBank/DDBJ whole genome shotgun (WGS) entry which is preliminary data.</text>
</comment>
<evidence type="ECO:0000313" key="9">
    <source>
        <dbReference type="EMBL" id="KAH8692630.1"/>
    </source>
</evidence>
<dbReference type="Proteomes" id="UP001201262">
    <property type="component" value="Unassembled WGS sequence"/>
</dbReference>
<dbReference type="GO" id="GO:0043515">
    <property type="term" value="F:kinetochore binding"/>
    <property type="evidence" value="ECO:0007669"/>
    <property type="project" value="TreeGrafter"/>
</dbReference>
<dbReference type="PANTHER" id="PTHR48122:SF1">
    <property type="entry name" value="CENTROMERE PROTEIN H"/>
    <property type="match status" value="1"/>
</dbReference>
<dbReference type="InterPro" id="IPR008426">
    <property type="entry name" value="CENP-H_C"/>
</dbReference>
<keyword evidence="6" id="KW-0137">Centromere</keyword>
<dbReference type="AlphaFoldDB" id="A0AAD4KIZ2"/>
<dbReference type="GO" id="GO:0000776">
    <property type="term" value="C:kinetochore"/>
    <property type="evidence" value="ECO:0007669"/>
    <property type="project" value="UniProtKB-KW"/>
</dbReference>
<dbReference type="GO" id="GO:0051382">
    <property type="term" value="P:kinetochore assembly"/>
    <property type="evidence" value="ECO:0007669"/>
    <property type="project" value="InterPro"/>
</dbReference>
<evidence type="ECO:0000259" key="8">
    <source>
        <dbReference type="Pfam" id="PF05837"/>
    </source>
</evidence>
<evidence type="ECO:0000256" key="2">
    <source>
        <dbReference type="ARBA" id="ARBA00004629"/>
    </source>
</evidence>
<dbReference type="RefSeq" id="XP_046068503.1">
    <property type="nucleotide sequence ID" value="XM_046214349.1"/>
</dbReference>
<sequence length="261" mass="29395">MASNDSAGPPSYAAGFDEPEAVLLELAADNSQDELELSSKEQLLLRLYDQIQELDLEQAVLEQGMGLFGDLLYLGIPLMAHSDPEQPRNENVDEQLRVAERELLEARATYTVRRRAIESVLMTDPILKAVHLRASTPAERALLPLINRRDLLSLIYENLSNAQAAILETRSNAEVDNIRATKLNQELARQLLGLTAKGESWRDDVKDNTLQSQIEETEQQHKKARSQWDIMKNIVSAVIVSSGVDWARDDRLRELVLDELD</sequence>
<accession>A0AAD4KIZ2</accession>
<feature type="domain" description="Centromere protein H C-terminal" evidence="8">
    <location>
        <begin position="43"/>
        <end position="259"/>
    </location>
</feature>
<comment type="similarity">
    <text evidence="7">Belongs to the CENP-H/MCM16 family.</text>
</comment>
<keyword evidence="3" id="KW-0158">Chromosome</keyword>
<dbReference type="GeneID" id="70244636"/>
<dbReference type="EMBL" id="JAJTJA010000010">
    <property type="protein sequence ID" value="KAH8692630.1"/>
    <property type="molecule type" value="Genomic_DNA"/>
</dbReference>
<keyword evidence="4" id="KW-0995">Kinetochore</keyword>
<organism evidence="9 10">
    <name type="scientific">Talaromyces proteolyticus</name>
    <dbReference type="NCBI Taxonomy" id="1131652"/>
    <lineage>
        <taxon>Eukaryota</taxon>
        <taxon>Fungi</taxon>
        <taxon>Dikarya</taxon>
        <taxon>Ascomycota</taxon>
        <taxon>Pezizomycotina</taxon>
        <taxon>Eurotiomycetes</taxon>
        <taxon>Eurotiomycetidae</taxon>
        <taxon>Eurotiales</taxon>
        <taxon>Trichocomaceae</taxon>
        <taxon>Talaromyces</taxon>
        <taxon>Talaromyces sect. Bacilispori</taxon>
    </lineage>
</organism>
<dbReference type="InterPro" id="IPR040034">
    <property type="entry name" value="CENP-H"/>
</dbReference>